<feature type="region of interest" description="Disordered" evidence="1">
    <location>
        <begin position="50"/>
        <end position="92"/>
    </location>
</feature>
<accession>A0A7Y0HUY4</accession>
<feature type="domain" description="Translation initiation factor IF-2 N-terminal" evidence="2">
    <location>
        <begin position="1"/>
        <end position="50"/>
    </location>
</feature>
<organism evidence="3 4">
    <name type="scientific">Bifidobacterium oedipodis</name>
    <dbReference type="NCBI Taxonomy" id="2675322"/>
    <lineage>
        <taxon>Bacteria</taxon>
        <taxon>Bacillati</taxon>
        <taxon>Actinomycetota</taxon>
        <taxon>Actinomycetes</taxon>
        <taxon>Bifidobacteriales</taxon>
        <taxon>Bifidobacteriaceae</taxon>
        <taxon>Bifidobacterium</taxon>
    </lineage>
</organism>
<dbReference type="RefSeq" id="WP_169173250.1">
    <property type="nucleotide sequence ID" value="NZ_JAAIII010000012.1"/>
</dbReference>
<dbReference type="Pfam" id="PF04760">
    <property type="entry name" value="IF2_N"/>
    <property type="match status" value="1"/>
</dbReference>
<evidence type="ECO:0000313" key="4">
    <source>
        <dbReference type="Proteomes" id="UP000532194"/>
    </source>
</evidence>
<dbReference type="EMBL" id="JAAIII010000012">
    <property type="protein sequence ID" value="NMM95254.1"/>
    <property type="molecule type" value="Genomic_DNA"/>
</dbReference>
<gene>
    <name evidence="3" type="ORF">G1C95_2442</name>
</gene>
<dbReference type="GO" id="GO:0003743">
    <property type="term" value="F:translation initiation factor activity"/>
    <property type="evidence" value="ECO:0007669"/>
    <property type="project" value="UniProtKB-KW"/>
</dbReference>
<protein>
    <submittedName>
        <fullName evidence="3">Translation initiation factor IF-2</fullName>
    </submittedName>
</protein>
<dbReference type="Proteomes" id="UP000532194">
    <property type="component" value="Unassembled WGS sequence"/>
</dbReference>
<proteinExistence type="predicted"/>
<evidence type="ECO:0000256" key="1">
    <source>
        <dbReference type="SAM" id="MobiDB-lite"/>
    </source>
</evidence>
<feature type="compositionally biased region" description="Low complexity" evidence="1">
    <location>
        <begin position="60"/>
        <end position="69"/>
    </location>
</feature>
<dbReference type="AlphaFoldDB" id="A0A7Y0HUY4"/>
<keyword evidence="3" id="KW-0648">Protein biosynthesis</keyword>
<keyword evidence="3" id="KW-0396">Initiation factor</keyword>
<dbReference type="Gene3D" id="1.10.10.2480">
    <property type="match status" value="1"/>
</dbReference>
<keyword evidence="4" id="KW-1185">Reference proteome</keyword>
<evidence type="ECO:0000259" key="2">
    <source>
        <dbReference type="Pfam" id="PF04760"/>
    </source>
</evidence>
<reference evidence="3 4" key="1">
    <citation type="submission" date="2020-02" db="EMBL/GenBank/DDBJ databases">
        <title>Characterization of phylogenetic diversity of novel bifidobacterial species isolated in Czech ZOOs.</title>
        <authorList>
            <person name="Lugli G.A."/>
            <person name="Vera N.B."/>
            <person name="Ventura M."/>
        </authorList>
    </citation>
    <scope>NUCLEOTIDE SEQUENCE [LARGE SCALE GENOMIC DNA]</scope>
    <source>
        <strain evidence="3 4">DSM 109957</strain>
    </source>
</reference>
<evidence type="ECO:0000313" key="3">
    <source>
        <dbReference type="EMBL" id="NMM95254.1"/>
    </source>
</evidence>
<sequence>MAKPRVYELAKDLNVDSKTVLEKLKDMGEFVKSASSTVEPPVVRRLKAAFAQQGGKGAEKPASPAAKPATPHPAPAAPKAQNAPRPHKPAAP</sequence>
<comment type="caution">
    <text evidence="3">The sequence shown here is derived from an EMBL/GenBank/DDBJ whole genome shotgun (WGS) entry which is preliminary data.</text>
</comment>
<dbReference type="InterPro" id="IPR006847">
    <property type="entry name" value="IF2_N"/>
</dbReference>
<feature type="non-terminal residue" evidence="3">
    <location>
        <position position="92"/>
    </location>
</feature>
<name>A0A7Y0HUY4_9BIFI</name>